<dbReference type="PANTHER" id="PTHR42685:SF19">
    <property type="entry name" value="POSSIBLE OXIDOREDUCTASE"/>
    <property type="match status" value="1"/>
</dbReference>
<dbReference type="Pfam" id="PF01494">
    <property type="entry name" value="FAD_binding_3"/>
    <property type="match status" value="1"/>
</dbReference>
<dbReference type="AlphaFoldDB" id="A0A4Q0SY51"/>
<comment type="caution">
    <text evidence="2">The sequence shown here is derived from an EMBL/GenBank/DDBJ whole genome shotgun (WGS) entry which is preliminary data.</text>
</comment>
<evidence type="ECO:0000259" key="1">
    <source>
        <dbReference type="Pfam" id="PF01494"/>
    </source>
</evidence>
<dbReference type="InterPro" id="IPR002938">
    <property type="entry name" value="FAD-bd"/>
</dbReference>
<dbReference type="Proteomes" id="UP000289437">
    <property type="component" value="Unassembled WGS sequence"/>
</dbReference>
<organism evidence="2 3">
    <name type="scientific">Granulicella sibirica</name>
    <dbReference type="NCBI Taxonomy" id="2479048"/>
    <lineage>
        <taxon>Bacteria</taxon>
        <taxon>Pseudomonadati</taxon>
        <taxon>Acidobacteriota</taxon>
        <taxon>Terriglobia</taxon>
        <taxon>Terriglobales</taxon>
        <taxon>Acidobacteriaceae</taxon>
        <taxon>Granulicella</taxon>
    </lineage>
</organism>
<gene>
    <name evidence="2" type="ORF">GRAN_4705</name>
</gene>
<dbReference type="PANTHER" id="PTHR42685">
    <property type="entry name" value="GERANYLGERANYL DIPHOSPHATE REDUCTASE"/>
    <property type="match status" value="1"/>
</dbReference>
<accession>A0A4Q0SY51</accession>
<proteinExistence type="predicted"/>
<dbReference type="EMBL" id="RDSM01000004">
    <property type="protein sequence ID" value="RXH54409.1"/>
    <property type="molecule type" value="Genomic_DNA"/>
</dbReference>
<dbReference type="Gene3D" id="3.50.50.60">
    <property type="entry name" value="FAD/NAD(P)-binding domain"/>
    <property type="match status" value="1"/>
</dbReference>
<sequence>MFVVGGGPAGLACAIAGALRGLKVRVVDVAPGGPVDKACGEGLLPDAVEALRRLGVRVAGRQFAGIRFHEEERVAQARFPVGLGLGVRRTELHGALIQRASQIGVRVEWGTAFRGLDEIEARFVIGADGGQSRVREAAGLDHPATTRRVGLRQHFTVTPWSEFVEVYWGDGVQAYVTPVAEREVGVAFLATRRLQGVAEALACFPELRERLEGAEATSKAKGGLTVTRKLGRVTSGRVALVGDASGSVDAITGEGLNLAFRQAESLVEAVLAGRLERYEEAHRRVMRTARVMSEALLWMDRSAVVRHGAMAGLSNCPWVFRGLLGVHVGGGRLAGPLTA</sequence>
<dbReference type="PRINTS" id="PR00420">
    <property type="entry name" value="RNGMNOXGNASE"/>
</dbReference>
<reference evidence="3" key="2">
    <citation type="submission" date="2019-02" db="EMBL/GenBank/DDBJ databases">
        <title>Granulicella sibirica sp. nov., a psychrotolerant acidobacterium isolated from an organic soil layer in forested tundra, West Siberia.</title>
        <authorList>
            <person name="Oshkin I.Y."/>
            <person name="Kulichevskaya I.S."/>
            <person name="Rijpstra W.I.C."/>
            <person name="Sinninghe Damste J.S."/>
            <person name="Rakitin A.L."/>
            <person name="Ravin N.V."/>
            <person name="Dedysh S.N."/>
        </authorList>
    </citation>
    <scope>NUCLEOTIDE SEQUENCE [LARGE SCALE GENOMIC DNA]</scope>
    <source>
        <strain evidence="3">AF10</strain>
    </source>
</reference>
<feature type="domain" description="FAD-binding" evidence="1">
    <location>
        <begin position="3"/>
        <end position="269"/>
    </location>
</feature>
<reference evidence="2 3" key="1">
    <citation type="submission" date="2018-11" db="EMBL/GenBank/DDBJ databases">
        <authorList>
            <person name="Mardanov A.V."/>
            <person name="Ravin N.V."/>
            <person name="Dedysh S.N."/>
        </authorList>
    </citation>
    <scope>NUCLEOTIDE SEQUENCE [LARGE SCALE GENOMIC DNA]</scope>
    <source>
        <strain evidence="2 3">AF10</strain>
    </source>
</reference>
<dbReference type="InterPro" id="IPR050407">
    <property type="entry name" value="Geranylgeranyl_reductase"/>
</dbReference>
<evidence type="ECO:0000313" key="3">
    <source>
        <dbReference type="Proteomes" id="UP000289437"/>
    </source>
</evidence>
<dbReference type="SUPFAM" id="SSF51905">
    <property type="entry name" value="FAD/NAD(P)-binding domain"/>
    <property type="match status" value="1"/>
</dbReference>
<keyword evidence="3" id="KW-1185">Reference proteome</keyword>
<dbReference type="InterPro" id="IPR036188">
    <property type="entry name" value="FAD/NAD-bd_sf"/>
</dbReference>
<name>A0A4Q0SY51_9BACT</name>
<protein>
    <submittedName>
        <fullName evidence="2">Oxidoreductase</fullName>
    </submittedName>
</protein>
<dbReference type="GO" id="GO:0071949">
    <property type="term" value="F:FAD binding"/>
    <property type="evidence" value="ECO:0007669"/>
    <property type="project" value="InterPro"/>
</dbReference>
<evidence type="ECO:0000313" key="2">
    <source>
        <dbReference type="EMBL" id="RXH54409.1"/>
    </source>
</evidence>